<keyword evidence="3 7" id="KW-0812">Transmembrane</keyword>
<comment type="caution">
    <text evidence="9">The sequence shown here is derived from an EMBL/GenBank/DDBJ whole genome shotgun (WGS) entry which is preliminary data.</text>
</comment>
<accession>C9LCR9</accession>
<feature type="domain" description="Metallo-beta-lactamase" evidence="8">
    <location>
        <begin position="488"/>
        <end position="694"/>
    </location>
</feature>
<dbReference type="PANTHER" id="PTHR30619">
    <property type="entry name" value="DNA INTERNALIZATION/COMPETENCE PROTEIN COMEC/REC2"/>
    <property type="match status" value="1"/>
</dbReference>
<dbReference type="InterPro" id="IPR036866">
    <property type="entry name" value="RibonucZ/Hydroxyglut_hydro"/>
</dbReference>
<keyword evidence="4 7" id="KW-1133">Transmembrane helix</keyword>
<dbReference type="RefSeq" id="WP_003023434.1">
    <property type="nucleotide sequence ID" value="NZ_CP022413.2"/>
</dbReference>
<evidence type="ECO:0000256" key="4">
    <source>
        <dbReference type="ARBA" id="ARBA00022989"/>
    </source>
</evidence>
<keyword evidence="5 7" id="KW-0472">Membrane</keyword>
<feature type="transmembrane region" description="Helical" evidence="7">
    <location>
        <begin position="192"/>
        <end position="212"/>
    </location>
</feature>
<dbReference type="InterPro" id="IPR004797">
    <property type="entry name" value="Competence_ComEC/Rec2"/>
</dbReference>
<name>C9LCR9_BLAHA</name>
<dbReference type="NCBIfam" id="TIGR00361">
    <property type="entry name" value="ComEC_Rec2"/>
    <property type="match status" value="1"/>
</dbReference>
<evidence type="ECO:0000256" key="6">
    <source>
        <dbReference type="SAM" id="Coils"/>
    </source>
</evidence>
<dbReference type="EMBL" id="ABYU02000056">
    <property type="protein sequence ID" value="EEX20198.1"/>
    <property type="molecule type" value="Genomic_DNA"/>
</dbReference>
<evidence type="ECO:0000256" key="5">
    <source>
        <dbReference type="ARBA" id="ARBA00023136"/>
    </source>
</evidence>
<feature type="transmembrane region" description="Helical" evidence="7">
    <location>
        <begin position="299"/>
        <end position="317"/>
    </location>
</feature>
<gene>
    <name evidence="9" type="ORF">BLAHAN_07229</name>
</gene>
<dbReference type="Gene3D" id="3.60.15.10">
    <property type="entry name" value="Ribonuclease Z/Hydroxyacylglutathione hydrolase-like"/>
    <property type="match status" value="1"/>
</dbReference>
<dbReference type="HOGENOM" id="CLU_010363_2_2_9"/>
<feature type="transmembrane region" description="Helical" evidence="7">
    <location>
        <begin position="362"/>
        <end position="380"/>
    </location>
</feature>
<keyword evidence="2" id="KW-1003">Cell membrane</keyword>
<feature type="transmembrane region" description="Helical" evidence="7">
    <location>
        <begin position="458"/>
        <end position="476"/>
    </location>
</feature>
<organism evidence="9 10">
    <name type="scientific">Blautia hansenii DSM 20583</name>
    <dbReference type="NCBI Taxonomy" id="537007"/>
    <lineage>
        <taxon>Bacteria</taxon>
        <taxon>Bacillati</taxon>
        <taxon>Bacillota</taxon>
        <taxon>Clostridia</taxon>
        <taxon>Lachnospirales</taxon>
        <taxon>Lachnospiraceae</taxon>
        <taxon>Blautia</taxon>
    </lineage>
</organism>
<dbReference type="KEGG" id="bhan:CGC63_03835"/>
<evidence type="ECO:0000256" key="3">
    <source>
        <dbReference type="ARBA" id="ARBA00022692"/>
    </source>
</evidence>
<dbReference type="CDD" id="cd07731">
    <property type="entry name" value="ComA-like_MBL-fold"/>
    <property type="match status" value="1"/>
</dbReference>
<proteinExistence type="predicted"/>
<feature type="transmembrane region" description="Helical" evidence="7">
    <location>
        <begin position="387"/>
        <end position="412"/>
    </location>
</feature>
<dbReference type="STRING" id="537007.BLAHAN_07229"/>
<keyword evidence="10" id="KW-1185">Reference proteome</keyword>
<evidence type="ECO:0000256" key="1">
    <source>
        <dbReference type="ARBA" id="ARBA00004651"/>
    </source>
</evidence>
<dbReference type="GO" id="GO:0030420">
    <property type="term" value="P:establishment of competence for transformation"/>
    <property type="evidence" value="ECO:0007669"/>
    <property type="project" value="InterPro"/>
</dbReference>
<dbReference type="Proteomes" id="UP000003755">
    <property type="component" value="Unassembled WGS sequence"/>
</dbReference>
<protein>
    <submittedName>
        <fullName evidence="9">DNA internalization competence protein ComEC/Rec2-like protein</fullName>
    </submittedName>
</protein>
<evidence type="ECO:0000313" key="10">
    <source>
        <dbReference type="Proteomes" id="UP000003755"/>
    </source>
</evidence>
<comment type="subcellular location">
    <subcellularLocation>
        <location evidence="1">Cell membrane</location>
        <topology evidence="1">Multi-pass membrane protein</topology>
    </subcellularLocation>
</comment>
<feature type="transmembrane region" description="Helical" evidence="7">
    <location>
        <begin position="338"/>
        <end position="356"/>
    </location>
</feature>
<dbReference type="eggNOG" id="COG2333">
    <property type="taxonomic scope" value="Bacteria"/>
</dbReference>
<feature type="transmembrane region" description="Helical" evidence="7">
    <location>
        <begin position="432"/>
        <end position="449"/>
    </location>
</feature>
<sequence length="752" mass="84285">MSKRPLCGAALLWAVMLWLLGQMQVSAFTFQTPKLPLKIPLEKAAVSGEIYKKEEFTLYTNLYIKNANLTINSKQYSIDNVKVHIKREKCSTAFRCGDKVFVKGRLEEIPLPANLGQFNERVYNYARGIKWYQSGESVQVLKKNFNLFLKWQNKIKEMWIKGISKVVPEDKIGFFESVLLGEKRNLDSSQKILFQIMGCSHILAISGLHLSIMGGGLLKILQRLSVPFWAAGSISMIAMILYGGLTGSGAAVMRAAIMFSVWIGALIWKRTYDFLSSAALACILLLIKSPLYLYDSSFLLSFGAILGLGLVQPALFSKKMQRGKKTLGEKIKNLFMDGIKGGIAVWAVLLPMMMYFFYEISVFGIIINLLVLPTAGILLISGCVGSLLGMCGIIPLGKLVTAPALLILEAYISVGKTIQNIPFAVWITGKPALWKCVCYYVVLFLLLWIKKQKRWRKFFYGILVFCILLLYGKLPWETRSLTFLDVGQGDCICIHTDNRSCFLIDGGSSSVSGVGKYRILPFLKAFGIQEIKGIFVSHTDLDHISGIQGILECAGKKETYIKVKTLFLSECEETKEKLEALEESARKAGCKIVYIKKGTKIREGKIQLECLAPDRKDLECNEGSQAFRMTKGKFKALFTGDIEGEGENELFVELKERGEKYDVLKVAHHGSKNSTKEEFLEVISPKASVISCGKDNSYGHPHKELLERLKLYTGKIFSTMEEGEIRLTESKNGFCIESRLGKKRYLFRGNEP</sequence>
<feature type="transmembrane region" description="Helical" evidence="7">
    <location>
        <begin position="251"/>
        <end position="268"/>
    </location>
</feature>
<evidence type="ECO:0000256" key="7">
    <source>
        <dbReference type="SAM" id="Phobius"/>
    </source>
</evidence>
<dbReference type="InterPro" id="IPR004477">
    <property type="entry name" value="ComEC_N"/>
</dbReference>
<dbReference type="NCBIfam" id="TIGR00360">
    <property type="entry name" value="ComEC_N-term"/>
    <property type="match status" value="1"/>
</dbReference>
<dbReference type="SMART" id="SM00849">
    <property type="entry name" value="Lactamase_B"/>
    <property type="match status" value="1"/>
</dbReference>
<dbReference type="eggNOG" id="COG0658">
    <property type="taxonomic scope" value="Bacteria"/>
</dbReference>
<evidence type="ECO:0000256" key="2">
    <source>
        <dbReference type="ARBA" id="ARBA00022475"/>
    </source>
</evidence>
<dbReference type="InterPro" id="IPR001279">
    <property type="entry name" value="Metallo-B-lactamas"/>
</dbReference>
<reference evidence="9" key="1">
    <citation type="submission" date="2009-09" db="EMBL/GenBank/DDBJ databases">
        <authorList>
            <person name="Weinstock G."/>
            <person name="Sodergren E."/>
            <person name="Clifton S."/>
            <person name="Fulton L."/>
            <person name="Fulton B."/>
            <person name="Courtney L."/>
            <person name="Fronick C."/>
            <person name="Harrison M."/>
            <person name="Strong C."/>
            <person name="Farmer C."/>
            <person name="Delahaunty K."/>
            <person name="Markovic C."/>
            <person name="Hall O."/>
            <person name="Minx P."/>
            <person name="Tomlinson C."/>
            <person name="Mitreva M."/>
            <person name="Nelson J."/>
            <person name="Hou S."/>
            <person name="Wollam A."/>
            <person name="Pepin K.H."/>
            <person name="Johnson M."/>
            <person name="Bhonagiri V."/>
            <person name="Nash W.E."/>
            <person name="Warren W."/>
            <person name="Chinwalla A."/>
            <person name="Mardis E.R."/>
            <person name="Wilson R.K."/>
        </authorList>
    </citation>
    <scope>NUCLEOTIDE SEQUENCE [LARGE SCALE GENOMIC DNA]</scope>
    <source>
        <strain evidence="9">DSM 20583</strain>
    </source>
</reference>
<dbReference type="PANTHER" id="PTHR30619:SF7">
    <property type="entry name" value="BETA-LACTAMASE DOMAIN PROTEIN"/>
    <property type="match status" value="1"/>
</dbReference>
<feature type="transmembrane region" description="Helical" evidence="7">
    <location>
        <begin position="275"/>
        <end position="293"/>
    </location>
</feature>
<evidence type="ECO:0000313" key="9">
    <source>
        <dbReference type="EMBL" id="EEX20198.1"/>
    </source>
</evidence>
<dbReference type="SUPFAM" id="SSF56281">
    <property type="entry name" value="Metallo-hydrolase/oxidoreductase"/>
    <property type="match status" value="1"/>
</dbReference>
<dbReference type="AlphaFoldDB" id="C9LCR9"/>
<dbReference type="InterPro" id="IPR035681">
    <property type="entry name" value="ComA-like_MBL"/>
</dbReference>
<dbReference type="Pfam" id="PF03772">
    <property type="entry name" value="Competence"/>
    <property type="match status" value="1"/>
</dbReference>
<dbReference type="GO" id="GO:0005886">
    <property type="term" value="C:plasma membrane"/>
    <property type="evidence" value="ECO:0007669"/>
    <property type="project" value="UniProtKB-SubCell"/>
</dbReference>
<dbReference type="Pfam" id="PF00753">
    <property type="entry name" value="Lactamase_B"/>
    <property type="match status" value="1"/>
</dbReference>
<evidence type="ECO:0000259" key="8">
    <source>
        <dbReference type="SMART" id="SM00849"/>
    </source>
</evidence>
<keyword evidence="6" id="KW-0175">Coiled coil</keyword>
<dbReference type="InterPro" id="IPR052159">
    <property type="entry name" value="Competence_DNA_uptake"/>
</dbReference>
<feature type="transmembrane region" description="Helical" evidence="7">
    <location>
        <begin position="224"/>
        <end position="245"/>
    </location>
</feature>
<feature type="coiled-coil region" evidence="6">
    <location>
        <begin position="564"/>
        <end position="591"/>
    </location>
</feature>